<feature type="compositionally biased region" description="Basic and acidic residues" evidence="1">
    <location>
        <begin position="1"/>
        <end position="15"/>
    </location>
</feature>
<evidence type="ECO:0000313" key="2">
    <source>
        <dbReference type="EMBL" id="KFI48502.1"/>
    </source>
</evidence>
<accession>A0A086ZPQ2</accession>
<feature type="compositionally biased region" description="Polar residues" evidence="1">
    <location>
        <begin position="25"/>
        <end position="34"/>
    </location>
</feature>
<gene>
    <name evidence="2" type="ORF">BBOU_0631</name>
</gene>
<organism evidence="2 3">
    <name type="scientific">Bifidobacterium boum</name>
    <dbReference type="NCBI Taxonomy" id="78343"/>
    <lineage>
        <taxon>Bacteria</taxon>
        <taxon>Bacillati</taxon>
        <taxon>Actinomycetota</taxon>
        <taxon>Actinomycetes</taxon>
        <taxon>Bifidobacteriales</taxon>
        <taxon>Bifidobacteriaceae</taxon>
        <taxon>Bifidobacterium</taxon>
    </lineage>
</organism>
<dbReference type="EMBL" id="JGYQ01000007">
    <property type="protein sequence ID" value="KFI48502.1"/>
    <property type="molecule type" value="Genomic_DNA"/>
</dbReference>
<keyword evidence="3" id="KW-1185">Reference proteome</keyword>
<evidence type="ECO:0000313" key="3">
    <source>
        <dbReference type="Proteomes" id="UP000029093"/>
    </source>
</evidence>
<evidence type="ECO:0000256" key="1">
    <source>
        <dbReference type="SAM" id="MobiDB-lite"/>
    </source>
</evidence>
<dbReference type="Proteomes" id="UP000029093">
    <property type="component" value="Unassembled WGS sequence"/>
</dbReference>
<feature type="region of interest" description="Disordered" evidence="1">
    <location>
        <begin position="1"/>
        <end position="44"/>
    </location>
</feature>
<dbReference type="AlphaFoldDB" id="A0A086ZPQ2"/>
<sequence length="44" mass="4543">MGVVDGDRNGDESKGTETGGPRAQVDNTGATNVSPPFCELSFTQ</sequence>
<proteinExistence type="predicted"/>
<name>A0A086ZPQ2_9BIFI</name>
<comment type="caution">
    <text evidence="2">The sequence shown here is derived from an EMBL/GenBank/DDBJ whole genome shotgun (WGS) entry which is preliminary data.</text>
</comment>
<protein>
    <submittedName>
        <fullName evidence="2">Uncharacterized protein</fullName>
    </submittedName>
</protein>
<reference evidence="2 3" key="1">
    <citation type="submission" date="2014-03" db="EMBL/GenBank/DDBJ databases">
        <title>Genomics of Bifidobacteria.</title>
        <authorList>
            <person name="Ventura M."/>
            <person name="Milani C."/>
            <person name="Lugli G.A."/>
        </authorList>
    </citation>
    <scope>NUCLEOTIDE SEQUENCE [LARGE SCALE GENOMIC DNA]</scope>
    <source>
        <strain evidence="2 3">LMG 10736</strain>
    </source>
</reference>